<dbReference type="Gene3D" id="1.20.1290.10">
    <property type="entry name" value="AhpD-like"/>
    <property type="match status" value="1"/>
</dbReference>
<dbReference type="GO" id="GO:0051920">
    <property type="term" value="F:peroxiredoxin activity"/>
    <property type="evidence" value="ECO:0007669"/>
    <property type="project" value="InterPro"/>
</dbReference>
<dbReference type="SUPFAM" id="SSF69118">
    <property type="entry name" value="AhpD-like"/>
    <property type="match status" value="1"/>
</dbReference>
<organism evidence="3 4">
    <name type="scientific">Enteractinococcus helveticum</name>
    <dbReference type="NCBI Taxonomy" id="1837282"/>
    <lineage>
        <taxon>Bacteria</taxon>
        <taxon>Bacillati</taxon>
        <taxon>Actinomycetota</taxon>
        <taxon>Actinomycetes</taxon>
        <taxon>Micrococcales</taxon>
        <taxon>Micrococcaceae</taxon>
    </lineage>
</organism>
<keyword evidence="4" id="KW-1185">Reference proteome</keyword>
<feature type="domain" description="AB hydrolase-1" evidence="2">
    <location>
        <begin position="21"/>
        <end position="253"/>
    </location>
</feature>
<dbReference type="InterPro" id="IPR012788">
    <property type="entry name" value="Decarb_PcaC"/>
</dbReference>
<dbReference type="Pfam" id="PF12697">
    <property type="entry name" value="Abhydrolase_6"/>
    <property type="match status" value="1"/>
</dbReference>
<protein>
    <recommendedName>
        <fullName evidence="5">3-oxoadipate enol-lactonase</fullName>
    </recommendedName>
</protein>
<dbReference type="InterPro" id="IPR029032">
    <property type="entry name" value="AhpD-like"/>
</dbReference>
<accession>A0A1B7M343</accession>
<gene>
    <name evidence="3" type="ORF">A6F49_03550</name>
</gene>
<evidence type="ECO:0000259" key="2">
    <source>
        <dbReference type="Pfam" id="PF12697"/>
    </source>
</evidence>
<dbReference type="EMBL" id="LXEY01000005">
    <property type="protein sequence ID" value="OAV63016.1"/>
    <property type="molecule type" value="Genomic_DNA"/>
</dbReference>
<name>A0A1B7M343_9MICC</name>
<dbReference type="Gene3D" id="3.40.50.1820">
    <property type="entry name" value="alpha/beta hydrolase"/>
    <property type="match status" value="1"/>
</dbReference>
<dbReference type="InterPro" id="IPR052512">
    <property type="entry name" value="4CMD/NDH-1_regulator"/>
</dbReference>
<dbReference type="SUPFAM" id="SSF53474">
    <property type="entry name" value="alpha/beta-Hydrolases"/>
    <property type="match status" value="1"/>
</dbReference>
<dbReference type="PRINTS" id="PR00111">
    <property type="entry name" value="ABHYDROLASE"/>
</dbReference>
<dbReference type="PANTHER" id="PTHR33570">
    <property type="entry name" value="4-CARBOXYMUCONOLACTONE DECARBOXYLASE FAMILY PROTEIN"/>
    <property type="match status" value="1"/>
</dbReference>
<dbReference type="Proteomes" id="UP000078292">
    <property type="component" value="Unassembled WGS sequence"/>
</dbReference>
<comment type="caution">
    <text evidence="3">The sequence shown here is derived from an EMBL/GenBank/DDBJ whole genome shotgun (WGS) entry which is preliminary data.</text>
</comment>
<dbReference type="STRING" id="1837282.A6F49_03550"/>
<evidence type="ECO:0000259" key="1">
    <source>
        <dbReference type="Pfam" id="PF02627"/>
    </source>
</evidence>
<dbReference type="InterPro" id="IPR000073">
    <property type="entry name" value="AB_hydrolase_1"/>
</dbReference>
<dbReference type="NCBIfam" id="TIGR02425">
    <property type="entry name" value="decarb_PcaC"/>
    <property type="match status" value="1"/>
</dbReference>
<dbReference type="OrthoDB" id="9802489at2"/>
<dbReference type="Pfam" id="PF02627">
    <property type="entry name" value="CMD"/>
    <property type="match status" value="1"/>
</dbReference>
<sequence>MSQPTISGIQFTAPDSTKPLLVLGPGLGTAVEPLWGKTAQLLAEHYEIIGYDLPGHGRSEPSTEQWTLDGLADAVAALTSEARGTTDRQVFFAGVSLGGAVAQRLALRYGDLFTRIAMVCSSPKFGTAQAWQERAEFVAKAGTPAMVERSAKTWFADGFIEHNPTDSTALLHSLQNAERFSYAHASIALSEFDMSDELAQVSTPLLALAGEKDPVSPPEHARTVAAAVQNGQAAVLENVAHQGPTEDPEGTAKILHAFFSGQNVEQHDGDQTIGEIYDAGMVVRREVLSDAHVDRATANADEFTSDFQEMITRYAWGTIWTRPGLDRKMRSAVTLTAMVAGKYWDELAMHVKAARRNGLTVDEIKEILLQTAIYCSVPAANVAFSVAKQALAEYDEQEG</sequence>
<evidence type="ECO:0008006" key="5">
    <source>
        <dbReference type="Google" id="ProtNLM"/>
    </source>
</evidence>
<proteinExistence type="predicted"/>
<dbReference type="InterPro" id="IPR029058">
    <property type="entry name" value="AB_hydrolase_fold"/>
</dbReference>
<evidence type="ECO:0000313" key="4">
    <source>
        <dbReference type="Proteomes" id="UP000078292"/>
    </source>
</evidence>
<reference evidence="3 4" key="1">
    <citation type="submission" date="2016-04" db="EMBL/GenBank/DDBJ databases">
        <title>First whole genome shotgun sequence of the bacterium Enteractinococcus sp. strain UASWS1574.</title>
        <authorList>
            <person name="Crovadore J."/>
            <person name="Chablais R."/>
            <person name="Lefort F."/>
        </authorList>
    </citation>
    <scope>NUCLEOTIDE SEQUENCE [LARGE SCALE GENOMIC DNA]</scope>
    <source>
        <strain evidence="3 4">UASWS1574</strain>
    </source>
</reference>
<dbReference type="AlphaFoldDB" id="A0A1B7M343"/>
<dbReference type="InterPro" id="IPR003779">
    <property type="entry name" value="CMD-like"/>
</dbReference>
<evidence type="ECO:0000313" key="3">
    <source>
        <dbReference type="EMBL" id="OAV63016.1"/>
    </source>
</evidence>
<dbReference type="PANTHER" id="PTHR33570:SF2">
    <property type="entry name" value="CARBOXYMUCONOLACTONE DECARBOXYLASE-LIKE DOMAIN-CONTAINING PROTEIN"/>
    <property type="match status" value="1"/>
</dbReference>
<feature type="domain" description="Carboxymuconolactone decarboxylase-like" evidence="1">
    <location>
        <begin position="306"/>
        <end position="388"/>
    </location>
</feature>